<dbReference type="RefSeq" id="WP_107252941.1">
    <property type="nucleotide sequence ID" value="NZ_PYOC01000002.1"/>
</dbReference>
<dbReference type="Gene3D" id="2.40.160.20">
    <property type="match status" value="1"/>
</dbReference>
<evidence type="ECO:0000313" key="3">
    <source>
        <dbReference type="EMBL" id="PSV48334.1"/>
    </source>
</evidence>
<protein>
    <recommendedName>
        <fullName evidence="2">Outer membrane protein beta-barrel domain-containing protein</fullName>
    </recommendedName>
</protein>
<proteinExistence type="predicted"/>
<feature type="domain" description="Outer membrane protein beta-barrel" evidence="2">
    <location>
        <begin position="12"/>
        <end position="189"/>
    </location>
</feature>
<organism evidence="3 4">
    <name type="scientific">Photobacterium indicum</name>
    <dbReference type="NCBI Taxonomy" id="81447"/>
    <lineage>
        <taxon>Bacteria</taxon>
        <taxon>Pseudomonadati</taxon>
        <taxon>Pseudomonadota</taxon>
        <taxon>Gammaproteobacteria</taxon>
        <taxon>Vibrionales</taxon>
        <taxon>Vibrionaceae</taxon>
        <taxon>Photobacterium</taxon>
    </lineage>
</organism>
<dbReference type="Pfam" id="PF13505">
    <property type="entry name" value="OMP_b-brl"/>
    <property type="match status" value="1"/>
</dbReference>
<dbReference type="SUPFAM" id="SSF56925">
    <property type="entry name" value="OMPA-like"/>
    <property type="match status" value="1"/>
</dbReference>
<accession>A0A2T3LAK1</accession>
<evidence type="ECO:0000259" key="2">
    <source>
        <dbReference type="Pfam" id="PF13505"/>
    </source>
</evidence>
<keyword evidence="4" id="KW-1185">Reference proteome</keyword>
<keyword evidence="1" id="KW-0732">Signal</keyword>
<name>A0A2T3LAK1_9GAMM</name>
<gene>
    <name evidence="3" type="ORF">C9J47_07355</name>
</gene>
<reference evidence="3 4" key="1">
    <citation type="submission" date="2018-03" db="EMBL/GenBank/DDBJ databases">
        <title>Whole genome sequencing of Histamine producing bacteria.</title>
        <authorList>
            <person name="Butler K."/>
        </authorList>
    </citation>
    <scope>NUCLEOTIDE SEQUENCE [LARGE SCALE GENOMIC DNA]</scope>
    <source>
        <strain evidence="3 4">ATCC 19614</strain>
    </source>
</reference>
<dbReference type="Proteomes" id="UP000241803">
    <property type="component" value="Unassembled WGS sequence"/>
</dbReference>
<comment type="caution">
    <text evidence="3">The sequence shown here is derived from an EMBL/GenBank/DDBJ whole genome shotgun (WGS) entry which is preliminary data.</text>
</comment>
<dbReference type="InterPro" id="IPR011250">
    <property type="entry name" value="OMP/PagP_B-barrel"/>
</dbReference>
<dbReference type="EMBL" id="PYOC01000002">
    <property type="protein sequence ID" value="PSV48334.1"/>
    <property type="molecule type" value="Genomic_DNA"/>
</dbReference>
<dbReference type="AlphaFoldDB" id="A0A2T3LAK1"/>
<evidence type="ECO:0000256" key="1">
    <source>
        <dbReference type="ARBA" id="ARBA00022729"/>
    </source>
</evidence>
<evidence type="ECO:0000313" key="4">
    <source>
        <dbReference type="Proteomes" id="UP000241803"/>
    </source>
</evidence>
<sequence length="189" mass="21144">MKKSIIIAITIVTSLISSYSYAGSFRVEGGIGSSISDIDDYTSDSSTGWTAGVGYDFNRIVGMSLRYTKNDDNFNKEYKVDTKSVLAAIDIGYEFKPNKTFSIKPYALLGLEHMDVDFTQYFNRYLGNIDLVRSETKSETQNVFALGGGVRMAFNDEVTLSVGTRVSRITEFERDIDVVQSELMIGYKF</sequence>
<dbReference type="InterPro" id="IPR027385">
    <property type="entry name" value="Beta-barrel_OMP"/>
</dbReference>